<feature type="compositionally biased region" description="Polar residues" evidence="1">
    <location>
        <begin position="159"/>
        <end position="169"/>
    </location>
</feature>
<feature type="compositionally biased region" description="Low complexity" evidence="1">
    <location>
        <begin position="91"/>
        <end position="100"/>
    </location>
</feature>
<gene>
    <name evidence="2" type="ORF">SSFG_00200</name>
</gene>
<feature type="compositionally biased region" description="Basic residues" evidence="1">
    <location>
        <begin position="1"/>
        <end position="11"/>
    </location>
</feature>
<evidence type="ECO:0000313" key="3">
    <source>
        <dbReference type="Proteomes" id="UP000003824"/>
    </source>
</evidence>
<dbReference type="Proteomes" id="UP000003824">
    <property type="component" value="Unassembled WGS sequence"/>
</dbReference>
<accession>D5ZVF1</accession>
<proteinExistence type="predicted"/>
<evidence type="ECO:0000256" key="1">
    <source>
        <dbReference type="SAM" id="MobiDB-lite"/>
    </source>
</evidence>
<protein>
    <submittedName>
        <fullName evidence="2">Predicted protein</fullName>
    </submittedName>
</protein>
<name>D5ZVF1_STRV1</name>
<sequence length="169" mass="17681">MVVRNGHHRPRTVVTAAGPVENQGPASERSAGGRGYRRGPKAVPTRSTAHGRAASTTSSPTGRASRSRCRRPVATAGDVTQLLPLLDKIPAAARSASRAGAVGGPLRRPAGGEPVLREDPGPRRAGRSHPSSGQFRGKVEKGSITELARQGLSRHRSSTKTPAQRRTAP</sequence>
<feature type="compositionally biased region" description="Polar residues" evidence="1">
    <location>
        <begin position="54"/>
        <end position="64"/>
    </location>
</feature>
<dbReference type="EMBL" id="DS999641">
    <property type="protein sequence ID" value="EFE64946.2"/>
    <property type="molecule type" value="Genomic_DNA"/>
</dbReference>
<evidence type="ECO:0000313" key="2">
    <source>
        <dbReference type="EMBL" id="EFE64946.2"/>
    </source>
</evidence>
<reference evidence="3" key="1">
    <citation type="submission" date="2008-12" db="EMBL/GenBank/DDBJ databases">
        <title>Annotation of Streptomyces ghanaensis ATCC 14672.</title>
        <authorList>
            <consortium name="The Broad Institute Genome Sequencing Platform"/>
            <consortium name="Broad Institute Microbial Sequencing Center"/>
            <person name="Fischbach M."/>
            <person name="Ward D."/>
            <person name="Young S."/>
            <person name="Kodira C.D."/>
            <person name="Zeng Q."/>
            <person name="Koehrsen M."/>
            <person name="Godfrey P."/>
            <person name="Alvarado L."/>
            <person name="Berlin A.M."/>
            <person name="Borenstein D."/>
            <person name="Chen Z."/>
            <person name="Engels R."/>
            <person name="Freedman E."/>
            <person name="Gellesch M."/>
            <person name="Goldberg J."/>
            <person name="Griggs A."/>
            <person name="Gujja S."/>
            <person name="Heiman D.I."/>
            <person name="Hepburn T.A."/>
            <person name="Howarth C."/>
            <person name="Jen D."/>
            <person name="Larson L."/>
            <person name="Lewis B."/>
            <person name="Mehta T."/>
            <person name="Park D."/>
            <person name="Pearson M."/>
            <person name="Roberts A."/>
            <person name="Saif S."/>
            <person name="Shea T.D."/>
            <person name="Shenoy N."/>
            <person name="Sisk P."/>
            <person name="Stolte C."/>
            <person name="Sykes S.N."/>
            <person name="Walk T."/>
            <person name="White J."/>
            <person name="Yandava C."/>
            <person name="Straight P."/>
            <person name="Clardy J."/>
            <person name="Hung D."/>
            <person name="Kolter R."/>
            <person name="Mekalanos J."/>
            <person name="Walker S."/>
            <person name="Walsh C.T."/>
            <person name="Wieland B.L.C."/>
            <person name="Ilzarbe M."/>
            <person name="Galagan J."/>
            <person name="Nusbaum C."/>
            <person name="Birren B."/>
        </authorList>
    </citation>
    <scope>NUCLEOTIDE SEQUENCE [LARGE SCALE GENOMIC DNA]</scope>
    <source>
        <strain evidence="3">ATCC 14672 / DSM 40746 / JCM 4963 / KCTC 9882 / NRRL B-12104 / FH 1290</strain>
    </source>
</reference>
<feature type="region of interest" description="Disordered" evidence="1">
    <location>
        <begin position="1"/>
        <end position="169"/>
    </location>
</feature>
<organism evidence="2 3">
    <name type="scientific">Streptomyces viridosporus (strain ATCC 14672 / DSM 40746 / JCM 4963 / KCTC 9882 / NRRL B-12104 / FH 1290)</name>
    <name type="common">Streptomyces ghanaensis</name>
    <dbReference type="NCBI Taxonomy" id="566461"/>
    <lineage>
        <taxon>Bacteria</taxon>
        <taxon>Bacillati</taxon>
        <taxon>Actinomycetota</taxon>
        <taxon>Actinomycetes</taxon>
        <taxon>Kitasatosporales</taxon>
        <taxon>Streptomycetaceae</taxon>
        <taxon>Streptomyces</taxon>
    </lineage>
</organism>
<dbReference type="AlphaFoldDB" id="D5ZVF1"/>